<gene>
    <name evidence="11" type="ORF">ACFPFW_07825</name>
</gene>
<dbReference type="InterPro" id="IPR005490">
    <property type="entry name" value="LD_TPept_cat_dom"/>
</dbReference>
<keyword evidence="12" id="KW-1185">Reference proteome</keyword>
<reference evidence="12" key="1">
    <citation type="journal article" date="2019" name="Int. J. Syst. Evol. Microbiol.">
        <title>The Global Catalogue of Microorganisms (GCM) 10K type strain sequencing project: providing services to taxonomists for standard genome sequencing and annotation.</title>
        <authorList>
            <consortium name="The Broad Institute Genomics Platform"/>
            <consortium name="The Broad Institute Genome Sequencing Center for Infectious Disease"/>
            <person name="Wu L."/>
            <person name="Ma J."/>
        </authorList>
    </citation>
    <scope>NUCLEOTIDE SEQUENCE [LARGE SCALE GENOMIC DNA]</scope>
    <source>
        <strain evidence="12">CGMCC 1.16444</strain>
    </source>
</reference>
<dbReference type="EMBL" id="JBHSJF010000006">
    <property type="protein sequence ID" value="MFC5067925.1"/>
    <property type="molecule type" value="Genomic_DNA"/>
</dbReference>
<evidence type="ECO:0000313" key="11">
    <source>
        <dbReference type="EMBL" id="MFC5067925.1"/>
    </source>
</evidence>
<evidence type="ECO:0000256" key="1">
    <source>
        <dbReference type="ARBA" id="ARBA00004752"/>
    </source>
</evidence>
<evidence type="ECO:0000256" key="8">
    <source>
        <dbReference type="SAM" id="MobiDB-lite"/>
    </source>
</evidence>
<evidence type="ECO:0000256" key="6">
    <source>
        <dbReference type="ARBA" id="ARBA00023316"/>
    </source>
</evidence>
<feature type="region of interest" description="Disordered" evidence="8">
    <location>
        <begin position="297"/>
        <end position="331"/>
    </location>
</feature>
<dbReference type="RefSeq" id="WP_114956516.1">
    <property type="nucleotide sequence ID" value="NZ_JBHSJF010000006.1"/>
</dbReference>
<evidence type="ECO:0000313" key="12">
    <source>
        <dbReference type="Proteomes" id="UP001595796"/>
    </source>
</evidence>
<feature type="chain" id="PRO_5046674408" description="L,D-TPase catalytic domain-containing protein" evidence="9">
    <location>
        <begin position="21"/>
        <end position="331"/>
    </location>
</feature>
<dbReference type="PANTHER" id="PTHR36699">
    <property type="entry name" value="LD-TRANSPEPTIDASE"/>
    <property type="match status" value="1"/>
</dbReference>
<evidence type="ECO:0000256" key="5">
    <source>
        <dbReference type="ARBA" id="ARBA00022984"/>
    </source>
</evidence>
<dbReference type="PANTHER" id="PTHR36699:SF1">
    <property type="entry name" value="L,D-TRANSPEPTIDASE YAFK-RELATED"/>
    <property type="match status" value="1"/>
</dbReference>
<feature type="region of interest" description="Disordered" evidence="8">
    <location>
        <begin position="260"/>
        <end position="283"/>
    </location>
</feature>
<dbReference type="CDD" id="cd16913">
    <property type="entry name" value="YkuD_like"/>
    <property type="match status" value="1"/>
</dbReference>
<sequence>MITIRFCVAAIVALVLSACASFDRDDRGDVPIPPKLVSAMKAKGMTPQDPIMIRIHKQESELEVWKRDRTGRYALLKTYPLCRWSGKLGPKMAQGDRQAPEGFYTVNAGMLNPRSQFNLSFNLGFPNRLEKSLGWEGSALMVHGACSSSGCYAMTDDGVAEVYAVAREALKGGQAAFQVQALPFRMNSRNLALHRGDPNMPFWRNLKEGADRFNVTKQPPTVAYCGRRYAFDEPAGAMLDPMAPCPAIEGDPSISQKLADISKSDEASLQSSTPAPAMSYSDGGMHPVFREILAKSGPERLAKMTSTNVPVSRPDAALADPYEPMMTGSTQ</sequence>
<feature type="active site" description="Proton donor/acceptor" evidence="7">
    <location>
        <position position="143"/>
    </location>
</feature>
<keyword evidence="6 7" id="KW-0961">Cell wall biogenesis/degradation</keyword>
<dbReference type="InterPro" id="IPR038063">
    <property type="entry name" value="Transpep_catalytic_dom"/>
</dbReference>
<protein>
    <recommendedName>
        <fullName evidence="10">L,D-TPase catalytic domain-containing protein</fullName>
    </recommendedName>
</protein>
<comment type="pathway">
    <text evidence="1 7">Cell wall biogenesis; peptidoglycan biosynthesis.</text>
</comment>
<keyword evidence="4 7" id="KW-0133">Cell shape</keyword>
<evidence type="ECO:0000259" key="10">
    <source>
        <dbReference type="PROSITE" id="PS52029"/>
    </source>
</evidence>
<evidence type="ECO:0000256" key="7">
    <source>
        <dbReference type="PROSITE-ProRule" id="PRU01373"/>
    </source>
</evidence>
<proteinExistence type="inferred from homology"/>
<comment type="caution">
    <text evidence="11">The sequence shown here is derived from an EMBL/GenBank/DDBJ whole genome shotgun (WGS) entry which is preliminary data.</text>
</comment>
<accession>A0ABV9YYN2</accession>
<name>A0ABV9YYN2_9HYPH</name>
<feature type="signal peptide" evidence="9">
    <location>
        <begin position="1"/>
        <end position="20"/>
    </location>
</feature>
<comment type="similarity">
    <text evidence="2">Belongs to the YkuD family.</text>
</comment>
<dbReference type="PROSITE" id="PS51257">
    <property type="entry name" value="PROKAR_LIPOPROTEIN"/>
    <property type="match status" value="1"/>
</dbReference>
<dbReference type="PROSITE" id="PS52029">
    <property type="entry name" value="LD_TPASE"/>
    <property type="match status" value="1"/>
</dbReference>
<dbReference type="Proteomes" id="UP001595796">
    <property type="component" value="Unassembled WGS sequence"/>
</dbReference>
<keyword evidence="3" id="KW-0808">Transferase</keyword>
<organism evidence="11 12">
    <name type="scientific">Flaviflagellibacter deserti</name>
    <dbReference type="NCBI Taxonomy" id="2267266"/>
    <lineage>
        <taxon>Bacteria</taxon>
        <taxon>Pseudomonadati</taxon>
        <taxon>Pseudomonadota</taxon>
        <taxon>Alphaproteobacteria</taxon>
        <taxon>Hyphomicrobiales</taxon>
        <taxon>Flaviflagellibacter</taxon>
    </lineage>
</organism>
<evidence type="ECO:0000256" key="4">
    <source>
        <dbReference type="ARBA" id="ARBA00022960"/>
    </source>
</evidence>
<evidence type="ECO:0000256" key="3">
    <source>
        <dbReference type="ARBA" id="ARBA00022679"/>
    </source>
</evidence>
<keyword evidence="9" id="KW-0732">Signal</keyword>
<dbReference type="SUPFAM" id="SSF141523">
    <property type="entry name" value="L,D-transpeptidase catalytic domain-like"/>
    <property type="match status" value="1"/>
</dbReference>
<feature type="domain" description="L,D-TPase catalytic" evidence="10">
    <location>
        <begin position="51"/>
        <end position="182"/>
    </location>
</feature>
<evidence type="ECO:0000256" key="2">
    <source>
        <dbReference type="ARBA" id="ARBA00005992"/>
    </source>
</evidence>
<feature type="active site" description="Nucleophile" evidence="7">
    <location>
        <position position="151"/>
    </location>
</feature>
<evidence type="ECO:0000256" key="9">
    <source>
        <dbReference type="SAM" id="SignalP"/>
    </source>
</evidence>
<keyword evidence="5 7" id="KW-0573">Peptidoglycan synthesis</keyword>